<dbReference type="GO" id="GO:0000160">
    <property type="term" value="P:phosphorelay signal transduction system"/>
    <property type="evidence" value="ECO:0007669"/>
    <property type="project" value="InterPro"/>
</dbReference>
<dbReference type="Gene3D" id="1.10.3210.10">
    <property type="entry name" value="Hypothetical protein af1432"/>
    <property type="match status" value="1"/>
</dbReference>
<evidence type="ECO:0000313" key="4">
    <source>
        <dbReference type="EMBL" id="RED52220.1"/>
    </source>
</evidence>
<evidence type="ECO:0000259" key="2">
    <source>
        <dbReference type="PROSITE" id="PS50110"/>
    </source>
</evidence>
<dbReference type="GO" id="GO:0008081">
    <property type="term" value="F:phosphoric diester hydrolase activity"/>
    <property type="evidence" value="ECO:0007669"/>
    <property type="project" value="UniProtKB-ARBA"/>
</dbReference>
<feature type="domain" description="HD-GYP" evidence="3">
    <location>
        <begin position="318"/>
        <end position="515"/>
    </location>
</feature>
<sequence length="515" mass="58196">MGKKEEDEELVFLEEDELQEPLIPRAPWRILVVDDEDSVHRATQVAFQDFLIDRRPIEILSAHSGARGRELLEQNEDLAAVFLDVVMETTHEGLDIARWIREELNNQNIRIILRTGQPGYAPPDKVIQAYEINDYQDKTELTAQKLRTICMSAVRAYRDIMALQRNRKGLERIIAASSEIFATHFLEEFASGSLELLASFLQDSDSAYVKYSSLTAMEKGNQTRIVAATGDYAPFIGKDPNYVIPGRALDYMRGPIDTAAMFEDQGDLIIVFEGRPGIRNLIFVKNVQKLSTESRSLLNLHVKNLDAAFKHLLMAQSMDDTQLEVSSALASAIELRNCDKAGHIRRIAEYTKWLALDYGMDIREAEYLKQAAPLHDIGQCAIPSDILIKPDRLTADEWSLVKNHPNIGYELLRGFPSPVMQLGATIALQHHEKFDGSGYPVGLEGGAIHIAARIVAIVDVFDSLTSRQPYRDAWTDKKVHAYIIEQRGRHFDPDLVELLLNRFGDFVALKHQFPD</sequence>
<dbReference type="Gene3D" id="3.40.50.2300">
    <property type="match status" value="1"/>
</dbReference>
<evidence type="ECO:0000259" key="3">
    <source>
        <dbReference type="PROSITE" id="PS51832"/>
    </source>
</evidence>
<keyword evidence="5" id="KW-1185">Reference proteome</keyword>
<dbReference type="Pfam" id="PF11849">
    <property type="entry name" value="DUF3369"/>
    <property type="match status" value="1"/>
</dbReference>
<dbReference type="InterPro" id="IPR011006">
    <property type="entry name" value="CheY-like_superfamily"/>
</dbReference>
<reference evidence="4 5" key="1">
    <citation type="submission" date="2018-07" db="EMBL/GenBank/DDBJ databases">
        <title>Genomic Encyclopedia of Type Strains, Phase III (KMG-III): the genomes of soil and plant-associated and newly described type strains.</title>
        <authorList>
            <person name="Whitman W."/>
        </authorList>
    </citation>
    <scope>NUCLEOTIDE SEQUENCE [LARGE SCALE GENOMIC DNA]</scope>
    <source>
        <strain evidence="4 5">CECT 8488</strain>
    </source>
</reference>
<gene>
    <name evidence="4" type="ORF">DFP90_102238</name>
</gene>
<dbReference type="InterPro" id="IPR001789">
    <property type="entry name" value="Sig_transdc_resp-reg_receiver"/>
</dbReference>
<dbReference type="InterPro" id="IPR021800">
    <property type="entry name" value="DUF3369"/>
</dbReference>
<dbReference type="SUPFAM" id="SSF109604">
    <property type="entry name" value="HD-domain/PDEase-like"/>
    <property type="match status" value="1"/>
</dbReference>
<dbReference type="CDD" id="cd00077">
    <property type="entry name" value="HDc"/>
    <property type="match status" value="1"/>
</dbReference>
<dbReference type="InterPro" id="IPR052020">
    <property type="entry name" value="Cyclic_di-GMP/3'3'-cGAMP_PDE"/>
</dbReference>
<feature type="domain" description="Response regulatory" evidence="2">
    <location>
        <begin position="29"/>
        <end position="153"/>
    </location>
</feature>
<dbReference type="PANTHER" id="PTHR45228">
    <property type="entry name" value="CYCLIC DI-GMP PHOSPHODIESTERASE TM_0186-RELATED"/>
    <property type="match status" value="1"/>
</dbReference>
<dbReference type="InterPro" id="IPR003607">
    <property type="entry name" value="HD/PDEase_dom"/>
</dbReference>
<evidence type="ECO:0000313" key="5">
    <source>
        <dbReference type="Proteomes" id="UP000256845"/>
    </source>
</evidence>
<dbReference type="EMBL" id="QRDW01000002">
    <property type="protein sequence ID" value="RED52220.1"/>
    <property type="molecule type" value="Genomic_DNA"/>
</dbReference>
<dbReference type="Proteomes" id="UP000256845">
    <property type="component" value="Unassembled WGS sequence"/>
</dbReference>
<organism evidence="4 5">
    <name type="scientific">Aestuariispira insulae</name>
    <dbReference type="NCBI Taxonomy" id="1461337"/>
    <lineage>
        <taxon>Bacteria</taxon>
        <taxon>Pseudomonadati</taxon>
        <taxon>Pseudomonadota</taxon>
        <taxon>Alphaproteobacteria</taxon>
        <taxon>Rhodospirillales</taxon>
        <taxon>Kiloniellaceae</taxon>
        <taxon>Aestuariispira</taxon>
    </lineage>
</organism>
<proteinExistence type="predicted"/>
<dbReference type="SUPFAM" id="SSF52172">
    <property type="entry name" value="CheY-like"/>
    <property type="match status" value="1"/>
</dbReference>
<dbReference type="PANTHER" id="PTHR45228:SF9">
    <property type="entry name" value="3'3'-CGAMP-SPECIFIC PHOSPHODIESTERASE 2"/>
    <property type="match status" value="1"/>
</dbReference>
<dbReference type="OrthoDB" id="7326651at2"/>
<dbReference type="RefSeq" id="WP_115935771.1">
    <property type="nucleotide sequence ID" value="NZ_QRDW01000002.1"/>
</dbReference>
<keyword evidence="1" id="KW-0597">Phosphoprotein</keyword>
<comment type="caution">
    <text evidence="4">The sequence shown here is derived from an EMBL/GenBank/DDBJ whole genome shotgun (WGS) entry which is preliminary data.</text>
</comment>
<dbReference type="PROSITE" id="PS50110">
    <property type="entry name" value="RESPONSE_REGULATORY"/>
    <property type="match status" value="1"/>
</dbReference>
<accession>A0A3D9HRX8</accession>
<protein>
    <submittedName>
        <fullName evidence="4">Response regulator RpfG family c-di-GMP phosphodiesterase</fullName>
    </submittedName>
</protein>
<dbReference type="Pfam" id="PF13487">
    <property type="entry name" value="HD_5"/>
    <property type="match status" value="1"/>
</dbReference>
<evidence type="ECO:0000256" key="1">
    <source>
        <dbReference type="PROSITE-ProRule" id="PRU00169"/>
    </source>
</evidence>
<dbReference type="PROSITE" id="PS51832">
    <property type="entry name" value="HD_GYP"/>
    <property type="match status" value="1"/>
</dbReference>
<name>A0A3D9HRX8_9PROT</name>
<dbReference type="CDD" id="cd00156">
    <property type="entry name" value="REC"/>
    <property type="match status" value="1"/>
</dbReference>
<dbReference type="InterPro" id="IPR037522">
    <property type="entry name" value="HD_GYP_dom"/>
</dbReference>
<dbReference type="AlphaFoldDB" id="A0A3D9HRX8"/>
<feature type="modified residue" description="4-aspartylphosphate" evidence="1">
    <location>
        <position position="84"/>
    </location>
</feature>